<dbReference type="PANTHER" id="PTHR33741:SF5">
    <property type="entry name" value="TRANSMEMBRANE PROTEIN DDB_G0269096-RELATED"/>
    <property type="match status" value="1"/>
</dbReference>
<dbReference type="AlphaFoldDB" id="A0ABD3NN02"/>
<evidence type="ECO:0000313" key="3">
    <source>
        <dbReference type="EMBL" id="KAL3776516.1"/>
    </source>
</evidence>
<organism evidence="3 4">
    <name type="scientific">Cyclotella atomus</name>
    <dbReference type="NCBI Taxonomy" id="382360"/>
    <lineage>
        <taxon>Eukaryota</taxon>
        <taxon>Sar</taxon>
        <taxon>Stramenopiles</taxon>
        <taxon>Ochrophyta</taxon>
        <taxon>Bacillariophyta</taxon>
        <taxon>Coscinodiscophyceae</taxon>
        <taxon>Thalassiosirophycidae</taxon>
        <taxon>Stephanodiscales</taxon>
        <taxon>Stephanodiscaceae</taxon>
        <taxon>Cyclotella</taxon>
    </lineage>
</organism>
<protein>
    <recommendedName>
        <fullName evidence="2">HPP transmembrane region domain-containing protein</fullName>
    </recommendedName>
</protein>
<accession>A0ABD3NN02</accession>
<feature type="region of interest" description="Disordered" evidence="1">
    <location>
        <begin position="55"/>
        <end position="75"/>
    </location>
</feature>
<sequence>MHSAAQVIGSSAATQAKIQDVENFRKKIRHDNWHITKIKVKTIVRFGGSLRKEEAQSSNLKDDIDKPKRSSSTLQPRSIHAFPCECNRRCYRSKNQSKAKMTRYLKKVHGGSACIPPFFSNSQILLTFTESSKELSMVLPPLAALTTLHFSLTAAPASQPRSALLGQVLGVTIALLCCIPNLGPWLRSALAPAIVIRYPVYGAFRDYSPSCWCCSGSVFQWKAWMGSYGYLSRWMEFAFQSHALY</sequence>
<feature type="domain" description="HPP transmembrane region" evidence="2">
    <location>
        <begin position="126"/>
        <end position="196"/>
    </location>
</feature>
<dbReference type="InterPro" id="IPR007065">
    <property type="entry name" value="HPP"/>
</dbReference>
<gene>
    <name evidence="3" type="ORF">ACHAWO_001039</name>
</gene>
<dbReference type="PANTHER" id="PTHR33741">
    <property type="entry name" value="TRANSMEMBRANE PROTEIN DDB_G0269096-RELATED"/>
    <property type="match status" value="1"/>
</dbReference>
<dbReference type="EMBL" id="JALLPJ020001096">
    <property type="protein sequence ID" value="KAL3776516.1"/>
    <property type="molecule type" value="Genomic_DNA"/>
</dbReference>
<comment type="caution">
    <text evidence="3">The sequence shown here is derived from an EMBL/GenBank/DDBJ whole genome shotgun (WGS) entry which is preliminary data.</text>
</comment>
<reference evidence="3 4" key="1">
    <citation type="submission" date="2024-10" db="EMBL/GenBank/DDBJ databases">
        <title>Updated reference genomes for cyclostephanoid diatoms.</title>
        <authorList>
            <person name="Roberts W.R."/>
            <person name="Alverson A.J."/>
        </authorList>
    </citation>
    <scope>NUCLEOTIDE SEQUENCE [LARGE SCALE GENOMIC DNA]</scope>
    <source>
        <strain evidence="3 4">AJA010-31</strain>
    </source>
</reference>
<dbReference type="Proteomes" id="UP001530400">
    <property type="component" value="Unassembled WGS sequence"/>
</dbReference>
<keyword evidence="4" id="KW-1185">Reference proteome</keyword>
<evidence type="ECO:0000259" key="2">
    <source>
        <dbReference type="Pfam" id="PF04982"/>
    </source>
</evidence>
<evidence type="ECO:0000256" key="1">
    <source>
        <dbReference type="SAM" id="MobiDB-lite"/>
    </source>
</evidence>
<proteinExistence type="predicted"/>
<evidence type="ECO:0000313" key="4">
    <source>
        <dbReference type="Proteomes" id="UP001530400"/>
    </source>
</evidence>
<name>A0ABD3NN02_9STRA</name>
<dbReference type="Pfam" id="PF04982">
    <property type="entry name" value="TM_HPP"/>
    <property type="match status" value="1"/>
</dbReference>
<feature type="compositionally biased region" description="Basic and acidic residues" evidence="1">
    <location>
        <begin position="55"/>
        <end position="68"/>
    </location>
</feature>
<dbReference type="InterPro" id="IPR058581">
    <property type="entry name" value="TM_HPP"/>
</dbReference>